<proteinExistence type="predicted"/>
<evidence type="ECO:0008006" key="4">
    <source>
        <dbReference type="Google" id="ProtNLM"/>
    </source>
</evidence>
<dbReference type="AlphaFoldDB" id="A0A269ZD73"/>
<evidence type="ECO:0000256" key="1">
    <source>
        <dbReference type="SAM" id="MobiDB-lite"/>
    </source>
</evidence>
<evidence type="ECO:0000313" key="3">
    <source>
        <dbReference type="Proteomes" id="UP000216867"/>
    </source>
</evidence>
<gene>
    <name evidence="2" type="ORF">B8X04_08370</name>
</gene>
<sequence length="390" mass="39923">MSTSSESPAAAGTADAQPTAAGAAADSGAAADGASRVLPPSATTTGIWVPGDAVQRPGEETRRAASAGFDLLAQGLPPVPLIAHRAGERWGADAVGRAVGLLSDLHVDRTSYGWRLTSAEGRDERLEASGLGEALDAVAEYGEGFDGTVQISLPGPWTLVTALSLPSGARVLGDSGARRDVVQAYAFGIADLVERLRRLGLAAAVRFAETRLDPVLTGAWPTVSGFASLPAISETQVYAALRSTLSHLPPVLLSLPDLAPLHLRGKAIPAAEAIAGIGATAVSVPLGTLGAEGWEQLAVLAEAGVGTWLRLPAVAGARPEEVRAWYERISRPWTRVGMSPRSLAGFGVLTGEELPLGHPPLLDPAIAPATADAGAMRIAAGLRRALGDAE</sequence>
<protein>
    <recommendedName>
        <fullName evidence="4">Methionine synthase</fullName>
    </recommendedName>
</protein>
<dbReference type="Proteomes" id="UP000216867">
    <property type="component" value="Unassembled WGS sequence"/>
</dbReference>
<feature type="compositionally biased region" description="Low complexity" evidence="1">
    <location>
        <begin position="7"/>
        <end position="35"/>
    </location>
</feature>
<dbReference type="InterPro" id="IPR038071">
    <property type="entry name" value="UROD/MetE-like_sf"/>
</dbReference>
<organism evidence="2 3">
    <name type="scientific">Brevibacterium casei</name>
    <dbReference type="NCBI Taxonomy" id="33889"/>
    <lineage>
        <taxon>Bacteria</taxon>
        <taxon>Bacillati</taxon>
        <taxon>Actinomycetota</taxon>
        <taxon>Actinomycetes</taxon>
        <taxon>Micrococcales</taxon>
        <taxon>Brevibacteriaceae</taxon>
        <taxon>Brevibacterium</taxon>
    </lineage>
</organism>
<dbReference type="EMBL" id="NCWY01000006">
    <property type="protein sequence ID" value="PAK95753.1"/>
    <property type="molecule type" value="Genomic_DNA"/>
</dbReference>
<accession>A0A269ZD73</accession>
<name>A0A269ZD73_9MICO</name>
<comment type="caution">
    <text evidence="2">The sequence shown here is derived from an EMBL/GenBank/DDBJ whole genome shotgun (WGS) entry which is preliminary data.</text>
</comment>
<dbReference type="RefSeq" id="WP_095375974.1">
    <property type="nucleotide sequence ID" value="NZ_NCWY01000006.1"/>
</dbReference>
<reference evidence="2 3" key="1">
    <citation type="submission" date="2017-04" db="EMBL/GenBank/DDBJ databases">
        <title>Kefir bacterial isolates.</title>
        <authorList>
            <person name="Kim Y."/>
            <person name="Blasche S."/>
            <person name="Patil K.R."/>
        </authorList>
    </citation>
    <scope>NUCLEOTIDE SEQUENCE [LARGE SCALE GENOMIC DNA]</scope>
    <source>
        <strain evidence="2 3">OG2</strain>
    </source>
</reference>
<evidence type="ECO:0000313" key="2">
    <source>
        <dbReference type="EMBL" id="PAK95753.1"/>
    </source>
</evidence>
<dbReference type="SUPFAM" id="SSF51726">
    <property type="entry name" value="UROD/MetE-like"/>
    <property type="match status" value="1"/>
</dbReference>
<feature type="region of interest" description="Disordered" evidence="1">
    <location>
        <begin position="1"/>
        <end position="62"/>
    </location>
</feature>